<protein>
    <submittedName>
        <fullName evidence="1">Uncharacterized protein</fullName>
    </submittedName>
</protein>
<organism evidence="1 2">
    <name type="scientific">Curvularia kusanoi</name>
    <name type="common">Cochliobolus kusanoi</name>
    <dbReference type="NCBI Taxonomy" id="90978"/>
    <lineage>
        <taxon>Eukaryota</taxon>
        <taxon>Fungi</taxon>
        <taxon>Dikarya</taxon>
        <taxon>Ascomycota</taxon>
        <taxon>Pezizomycotina</taxon>
        <taxon>Dothideomycetes</taxon>
        <taxon>Pleosporomycetidae</taxon>
        <taxon>Pleosporales</taxon>
        <taxon>Pleosporineae</taxon>
        <taxon>Pleosporaceae</taxon>
        <taxon>Curvularia</taxon>
    </lineage>
</organism>
<dbReference type="EMBL" id="SWKU01000033">
    <property type="protein sequence ID" value="KAF2995408.1"/>
    <property type="molecule type" value="Genomic_DNA"/>
</dbReference>
<reference evidence="1" key="1">
    <citation type="submission" date="2019-04" db="EMBL/GenBank/DDBJ databases">
        <title>Sequencing of skin fungus with MAO and IRED activity.</title>
        <authorList>
            <person name="Marsaioli A.J."/>
            <person name="Bonatto J.M.C."/>
            <person name="Reis Junior O."/>
        </authorList>
    </citation>
    <scope>NUCLEOTIDE SEQUENCE</scope>
    <source>
        <strain evidence="1">30M1</strain>
    </source>
</reference>
<evidence type="ECO:0000313" key="1">
    <source>
        <dbReference type="EMBL" id="KAF2995408.1"/>
    </source>
</evidence>
<evidence type="ECO:0000313" key="2">
    <source>
        <dbReference type="Proteomes" id="UP000801428"/>
    </source>
</evidence>
<dbReference type="Proteomes" id="UP000801428">
    <property type="component" value="Unassembled WGS sequence"/>
</dbReference>
<proteinExistence type="predicted"/>
<dbReference type="PANTHER" id="PTHR41677">
    <property type="entry name" value="YALI0B19030P"/>
    <property type="match status" value="1"/>
</dbReference>
<sequence length="161" mass="18137">MIGGETAVRIGDGNTINAAGATVGAGVMMAGAYLEHAALRASNCSERVSMVNSYCFADPNADDTGYSLSSAHYTRDDLALTRNLFMEQKLTKLRDRCDIALQRIKERTRRGEDPDEEEIEGWIKDQIHFLKHTGWESFHRIPEYVHKERPEDALKNYLTDS</sequence>
<keyword evidence="2" id="KW-1185">Reference proteome</keyword>
<dbReference type="OrthoDB" id="10256055at2759"/>
<name>A0A9P4T6C8_CURKU</name>
<gene>
    <name evidence="1" type="ORF">E8E13_004988</name>
</gene>
<accession>A0A9P4T6C8</accession>
<dbReference type="AlphaFoldDB" id="A0A9P4T6C8"/>
<dbReference type="PANTHER" id="PTHR41677:SF1">
    <property type="entry name" value="FE2OG DIOXYGENASE DOMAIN-CONTAINING PROTEIN"/>
    <property type="match status" value="1"/>
</dbReference>
<comment type="caution">
    <text evidence="1">The sequence shown here is derived from an EMBL/GenBank/DDBJ whole genome shotgun (WGS) entry which is preliminary data.</text>
</comment>